<evidence type="ECO:0000313" key="3">
    <source>
        <dbReference type="Proteomes" id="UP000504636"/>
    </source>
</evidence>
<name>A0A6A6Y2Q3_9PEZI</name>
<accession>A0A6A6Y2Q3</accession>
<dbReference type="GeneID" id="54464907"/>
<dbReference type="AlphaFoldDB" id="A0A6A6Y2Q3"/>
<keyword evidence="3" id="KW-1185">Reference proteome</keyword>
<dbReference type="OrthoDB" id="3735223at2759"/>
<feature type="compositionally biased region" description="Basic and acidic residues" evidence="1">
    <location>
        <begin position="126"/>
        <end position="138"/>
    </location>
</feature>
<evidence type="ECO:0000313" key="2">
    <source>
        <dbReference type="EMBL" id="KAF2802067.1"/>
    </source>
</evidence>
<organism evidence="2">
    <name type="scientific">Mytilinidion resinicola</name>
    <dbReference type="NCBI Taxonomy" id="574789"/>
    <lineage>
        <taxon>Eukaryota</taxon>
        <taxon>Fungi</taxon>
        <taxon>Dikarya</taxon>
        <taxon>Ascomycota</taxon>
        <taxon>Pezizomycotina</taxon>
        <taxon>Dothideomycetes</taxon>
        <taxon>Pleosporomycetidae</taxon>
        <taxon>Mytilinidiales</taxon>
        <taxon>Mytilinidiaceae</taxon>
        <taxon>Mytilinidion</taxon>
    </lineage>
</organism>
<sequence>MIRTKNLATAHGHMKLWNLQIRDCDTILALLPIRPTELFSASTSLTIPNNLLNDGFSRTLTATERDRLSTTFAQVQQLTTRKLNAVRDELSNTTLPRLLRIRELAVFLLQHLTEDERETLCPGSKDSNKEDDAGVEGHDEAQLVDVLNVILSNFSGRIDKERGGSWPTPEGAPMGMFTVFDQWQDYVEACVPKSQT</sequence>
<evidence type="ECO:0000313" key="4">
    <source>
        <dbReference type="RefSeq" id="XP_033569031.1"/>
    </source>
</evidence>
<protein>
    <submittedName>
        <fullName evidence="2 4">Uncharacterized protein</fullName>
    </submittedName>
</protein>
<reference evidence="2 4" key="1">
    <citation type="journal article" date="2020" name="Stud. Mycol.">
        <title>101 Dothideomycetes genomes: a test case for predicting lifestyles and emergence of pathogens.</title>
        <authorList>
            <person name="Haridas S."/>
            <person name="Albert R."/>
            <person name="Binder M."/>
            <person name="Bloem J."/>
            <person name="Labutti K."/>
            <person name="Salamov A."/>
            <person name="Andreopoulos B."/>
            <person name="Baker S."/>
            <person name="Barry K."/>
            <person name="Bills G."/>
            <person name="Bluhm B."/>
            <person name="Cannon C."/>
            <person name="Castanera R."/>
            <person name="Culley D."/>
            <person name="Daum C."/>
            <person name="Ezra D."/>
            <person name="Gonzalez J."/>
            <person name="Henrissat B."/>
            <person name="Kuo A."/>
            <person name="Liang C."/>
            <person name="Lipzen A."/>
            <person name="Lutzoni F."/>
            <person name="Magnuson J."/>
            <person name="Mondo S."/>
            <person name="Nolan M."/>
            <person name="Ohm R."/>
            <person name="Pangilinan J."/>
            <person name="Park H.-J."/>
            <person name="Ramirez L."/>
            <person name="Alfaro M."/>
            <person name="Sun H."/>
            <person name="Tritt A."/>
            <person name="Yoshinaga Y."/>
            <person name="Zwiers L.-H."/>
            <person name="Turgeon B."/>
            <person name="Goodwin S."/>
            <person name="Spatafora J."/>
            <person name="Crous P."/>
            <person name="Grigoriev I."/>
        </authorList>
    </citation>
    <scope>NUCLEOTIDE SEQUENCE</scope>
    <source>
        <strain evidence="2 4">CBS 304.34</strain>
    </source>
</reference>
<reference evidence="4" key="3">
    <citation type="submission" date="2025-04" db="UniProtKB">
        <authorList>
            <consortium name="RefSeq"/>
        </authorList>
    </citation>
    <scope>IDENTIFICATION</scope>
    <source>
        <strain evidence="4">CBS 304.34</strain>
    </source>
</reference>
<dbReference type="Proteomes" id="UP000504636">
    <property type="component" value="Unplaced"/>
</dbReference>
<proteinExistence type="predicted"/>
<reference evidence="4" key="2">
    <citation type="submission" date="2020-04" db="EMBL/GenBank/DDBJ databases">
        <authorList>
            <consortium name="NCBI Genome Project"/>
        </authorList>
    </citation>
    <scope>NUCLEOTIDE SEQUENCE</scope>
    <source>
        <strain evidence="4">CBS 304.34</strain>
    </source>
</reference>
<feature type="region of interest" description="Disordered" evidence="1">
    <location>
        <begin position="118"/>
        <end position="138"/>
    </location>
</feature>
<dbReference type="RefSeq" id="XP_033569031.1">
    <property type="nucleotide sequence ID" value="XM_033724014.1"/>
</dbReference>
<dbReference type="EMBL" id="MU003725">
    <property type="protein sequence ID" value="KAF2802067.1"/>
    <property type="molecule type" value="Genomic_DNA"/>
</dbReference>
<evidence type="ECO:0000256" key="1">
    <source>
        <dbReference type="SAM" id="MobiDB-lite"/>
    </source>
</evidence>
<gene>
    <name evidence="2 4" type="ORF">BDZ99DRAFT_504093</name>
</gene>